<reference evidence="2" key="1">
    <citation type="journal article" date="1997" name="Proc. Natl. Acad. Sci. U.S.A.">
        <title>Experimental surgery to create subgenomes of Bacillus subtilis 168.</title>
        <authorList>
            <person name="Itaya M."/>
            <person name="Tanaka T."/>
        </authorList>
    </citation>
    <scope>NUCLEOTIDE SEQUENCE</scope>
    <source>
        <strain evidence="2">IAM 11631</strain>
        <plasmid evidence="2">pLS32</plasmid>
    </source>
</reference>
<dbReference type="RefSeq" id="WP_013603323.1">
    <property type="nucleotide sequence ID" value="NC_015149.1"/>
</dbReference>
<proteinExistence type="predicted"/>
<keyword evidence="2" id="KW-0614">Plasmid</keyword>
<evidence type="ECO:0000259" key="1">
    <source>
        <dbReference type="SMART" id="SM00974"/>
    </source>
</evidence>
<reference evidence="2" key="2">
    <citation type="submission" date="2011-02" db="EMBL/GenBank/DDBJ databases">
        <title>Genetic factors for stable replication of pLS32 in Bacillus subtilis.</title>
        <authorList>
            <person name="Itaya M."/>
        </authorList>
    </citation>
    <scope>NUCLEOTIDE SEQUENCE</scope>
    <source>
        <strain evidence="2">IAM 11631</strain>
        <plasmid evidence="2">pLS32</plasmid>
    </source>
</reference>
<dbReference type="EMBL" id="AB615353">
    <property type="protein sequence ID" value="BAJ77044.1"/>
    <property type="molecule type" value="Genomic_DNA"/>
</dbReference>
<evidence type="ECO:0000313" key="2">
    <source>
        <dbReference type="EMBL" id="BAJ77044.1"/>
    </source>
</evidence>
<dbReference type="InterPro" id="IPR018306">
    <property type="entry name" value="Phage_T5_Orf172_DNA-bd"/>
</dbReference>
<organism evidence="2">
    <name type="scientific">Bacillus subtilis subsp. natto</name>
    <dbReference type="NCBI Taxonomy" id="86029"/>
    <lineage>
        <taxon>Bacteria</taxon>
        <taxon>Bacillati</taxon>
        <taxon>Bacillota</taxon>
        <taxon>Bacilli</taxon>
        <taxon>Bacillales</taxon>
        <taxon>Bacillaceae</taxon>
        <taxon>Bacillus</taxon>
    </lineage>
</organism>
<dbReference type="AlphaFoldDB" id="E9RJE9"/>
<geneLocation type="plasmid" evidence="2">
    <name>pLS32</name>
</geneLocation>
<dbReference type="Pfam" id="PF10544">
    <property type="entry name" value="T5orf172"/>
    <property type="match status" value="1"/>
</dbReference>
<protein>
    <recommendedName>
        <fullName evidence="1">Bacteriophage T5 Orf172 DNA-binding domain-containing protein</fullName>
    </recommendedName>
</protein>
<dbReference type="SMART" id="SM00974">
    <property type="entry name" value="T5orf172"/>
    <property type="match status" value="1"/>
</dbReference>
<sequence>MDTEKLSNSMIRLFNENGNIPMNQYEALTATNILGRSARSGDYKYIAFICPGLKGFFNWHSHVRNGIKATVVKAGQAKIVYKEGLEVIDELVLKYYDSEVDVSAIEASNSAYYAEQCINYVCKALIELQRSDLIKYIYSSEVISDEPENDDSNGPQWIYIFRHPKVKNELKIGMTVRPWQERYAEANMNTYTSRDLEVVATFPCKDCKAVERLIHSQFEEYRLPPKTGQTKQPEWFEFPEDKVDEVITRIEKFMKSIDLLAL</sequence>
<accession>E9RJE9</accession>
<name>E9RJE9_BACNA</name>
<feature type="domain" description="Bacteriophage T5 Orf172 DNA-binding" evidence="1">
    <location>
        <begin position="164"/>
        <end position="250"/>
    </location>
</feature>